<organism evidence="1 2">
    <name type="scientific">Mycolicibacterium anyangense</name>
    <dbReference type="NCBI Taxonomy" id="1431246"/>
    <lineage>
        <taxon>Bacteria</taxon>
        <taxon>Bacillati</taxon>
        <taxon>Actinomycetota</taxon>
        <taxon>Actinomycetes</taxon>
        <taxon>Mycobacteriales</taxon>
        <taxon>Mycobacteriaceae</taxon>
        <taxon>Mycolicibacterium</taxon>
    </lineage>
</organism>
<gene>
    <name evidence="1" type="ORF">MANY_05370</name>
</gene>
<name>A0A6N4VZX9_9MYCO</name>
<dbReference type="Proteomes" id="UP000467249">
    <property type="component" value="Chromosome"/>
</dbReference>
<dbReference type="InterPro" id="IPR005152">
    <property type="entry name" value="Lipase_secreted"/>
</dbReference>
<protein>
    <submittedName>
        <fullName evidence="1">Putative lipase</fullName>
    </submittedName>
</protein>
<dbReference type="PANTHER" id="PTHR34853:SF1">
    <property type="entry name" value="LIPASE 5"/>
    <property type="match status" value="1"/>
</dbReference>
<evidence type="ECO:0000313" key="2">
    <source>
        <dbReference type="Proteomes" id="UP000467249"/>
    </source>
</evidence>
<dbReference type="PANTHER" id="PTHR34853">
    <property type="match status" value="1"/>
</dbReference>
<sequence length="402" mass="41040">MAVVLAAVAATLVLTAAGVVAYRAGASWLRGGAGGAPAAVSSATLGGSGPGTLVSAMTMPNLTGTLASLGVRSARVVYHSTEGDTGDPTIVSGTVFVPKGTAPQGGWPVIAFGHGTTGIQQPCAPSLSDNLLGQAPVVAGFIKLGFAVAFADYQGLGAAGNHPYLDARTAGRNIIDAVRALRATFPDVSRQFGAFGGSQGGGAVWAADEQVAEYAPDLTLVGAVALSPAADMVGLVDKAQRGTLTTDQRPLMQWVLASLGRLHPELKLDDFRHGVAAANWDALSACAGALVHTRAEVAPDIGPLDFAPASPRAAAALTGLLRDWALPQRPLSAPLSVVYGTADTYIDPEWTTRAIAEACARGGTLLWRLEDGKGHADVDAGDQIGWLVDRFHQKPVANGCVN</sequence>
<keyword evidence="2" id="KW-1185">Reference proteome</keyword>
<evidence type="ECO:0000313" key="1">
    <source>
        <dbReference type="EMBL" id="BBZ75200.1"/>
    </source>
</evidence>
<dbReference type="GO" id="GO:0016042">
    <property type="term" value="P:lipid catabolic process"/>
    <property type="evidence" value="ECO:0007669"/>
    <property type="project" value="InterPro"/>
</dbReference>
<reference evidence="1 2" key="1">
    <citation type="journal article" date="2019" name="Emerg. Microbes Infect.">
        <title>Comprehensive subspecies identification of 175 nontuberculous mycobacteria species based on 7547 genomic profiles.</title>
        <authorList>
            <person name="Matsumoto Y."/>
            <person name="Kinjo T."/>
            <person name="Motooka D."/>
            <person name="Nabeya D."/>
            <person name="Jung N."/>
            <person name="Uechi K."/>
            <person name="Horii T."/>
            <person name="Iida T."/>
            <person name="Fujita J."/>
            <person name="Nakamura S."/>
        </authorList>
    </citation>
    <scope>NUCLEOTIDE SEQUENCE [LARGE SCALE GENOMIC DNA]</scope>
    <source>
        <strain evidence="1 2">JCM 30275</strain>
    </source>
</reference>
<accession>A0A6N4VZX9</accession>
<dbReference type="Gene3D" id="3.40.50.1820">
    <property type="entry name" value="alpha/beta hydrolase"/>
    <property type="match status" value="2"/>
</dbReference>
<dbReference type="AlphaFoldDB" id="A0A6N4VZX9"/>
<dbReference type="SUPFAM" id="SSF53474">
    <property type="entry name" value="alpha/beta-Hydrolases"/>
    <property type="match status" value="1"/>
</dbReference>
<dbReference type="InterPro" id="IPR029058">
    <property type="entry name" value="AB_hydrolase_fold"/>
</dbReference>
<dbReference type="PIRSF" id="PIRSF029171">
    <property type="entry name" value="Esterase_LipA"/>
    <property type="match status" value="1"/>
</dbReference>
<dbReference type="GO" id="GO:0004806">
    <property type="term" value="F:triacylglycerol lipase activity"/>
    <property type="evidence" value="ECO:0007669"/>
    <property type="project" value="InterPro"/>
</dbReference>
<proteinExistence type="predicted"/>
<dbReference type="KEGG" id="many:MANY_05370"/>
<dbReference type="EMBL" id="AP022620">
    <property type="protein sequence ID" value="BBZ75200.1"/>
    <property type="molecule type" value="Genomic_DNA"/>
</dbReference>
<dbReference type="Pfam" id="PF03583">
    <property type="entry name" value="LIP"/>
    <property type="match status" value="1"/>
</dbReference>